<sequence length="59" mass="6554">MALVNVDSHDFLGLLSIIKNSLWLALTDQKLTPETKKVIDQAAKINQKLINQIKQASHG</sequence>
<protein>
    <submittedName>
        <fullName evidence="1">Uncharacterized protein</fullName>
    </submittedName>
</protein>
<dbReference type="Proteomes" id="UP000231579">
    <property type="component" value="Unassembled WGS sequence"/>
</dbReference>
<accession>A0A2M8L705</accession>
<evidence type="ECO:0000313" key="1">
    <source>
        <dbReference type="EMBL" id="PJE69992.1"/>
    </source>
</evidence>
<reference evidence="2" key="1">
    <citation type="submission" date="2017-09" db="EMBL/GenBank/DDBJ databases">
        <title>Depth-based differentiation of microbial function through sediment-hosted aquifers and enrichment of novel symbionts in the deep terrestrial subsurface.</title>
        <authorList>
            <person name="Probst A.J."/>
            <person name="Ladd B."/>
            <person name="Jarett J.K."/>
            <person name="Geller-Mcgrath D.E."/>
            <person name="Sieber C.M.K."/>
            <person name="Emerson J.B."/>
            <person name="Anantharaman K."/>
            <person name="Thomas B.C."/>
            <person name="Malmstrom R."/>
            <person name="Stieglmeier M."/>
            <person name="Klingl A."/>
            <person name="Woyke T."/>
            <person name="Ryan C.M."/>
            <person name="Banfield J.F."/>
        </authorList>
    </citation>
    <scope>NUCLEOTIDE SEQUENCE [LARGE SCALE GENOMIC DNA]</scope>
</reference>
<proteinExistence type="predicted"/>
<gene>
    <name evidence="1" type="ORF">COU97_02145</name>
</gene>
<evidence type="ECO:0000313" key="2">
    <source>
        <dbReference type="Proteomes" id="UP000231579"/>
    </source>
</evidence>
<organism evidence="1 2">
    <name type="scientific">Candidatus Shapirobacteria bacterium CG10_big_fil_rev_8_21_14_0_10_48_15</name>
    <dbReference type="NCBI Taxonomy" id="1974484"/>
    <lineage>
        <taxon>Bacteria</taxon>
        <taxon>Candidatus Shapironibacteriota</taxon>
    </lineage>
</organism>
<dbReference type="AlphaFoldDB" id="A0A2M8L705"/>
<name>A0A2M8L705_9BACT</name>
<dbReference type="EMBL" id="PFEM01000031">
    <property type="protein sequence ID" value="PJE69992.1"/>
    <property type="molecule type" value="Genomic_DNA"/>
</dbReference>
<comment type="caution">
    <text evidence="1">The sequence shown here is derived from an EMBL/GenBank/DDBJ whole genome shotgun (WGS) entry which is preliminary data.</text>
</comment>